<keyword evidence="2" id="KW-0560">Oxidoreductase</keyword>
<dbReference type="EMBL" id="KB468135">
    <property type="protein sequence ID" value="PCH42967.1"/>
    <property type="molecule type" value="Genomic_DNA"/>
</dbReference>
<dbReference type="InterPro" id="IPR036291">
    <property type="entry name" value="NAD(P)-bd_dom_sf"/>
</dbReference>
<evidence type="ECO:0000256" key="1">
    <source>
        <dbReference type="ARBA" id="ARBA00006484"/>
    </source>
</evidence>
<dbReference type="PANTHER" id="PTHR24321:SF8">
    <property type="entry name" value="ESTRADIOL 17-BETA-DEHYDROGENASE 8-RELATED"/>
    <property type="match status" value="1"/>
</dbReference>
<sequence>MDYGLKNVHALITGASGGIGLAAAEPFLRLGAKVTAHYNLNVRSLEPLTSQYGCRRIQAAQANLTQEADVIRMFEQTKAEFGNIDGCKNVPGSAEHDDEHESYFVIPCSKGISESTKDKASIVLVGSTAGKFGSLGHADYSASKSAMMYDIMLALNNEIVNIAPRRHINCVAPGLTQTSCTMGDREKKYSVLATRIMGSSLRKIVPTEDVAAQIVSLSSFAVSGHVTGQILMVDSGLEGMVTRHCRGKAIFGPSSNEHNM</sequence>
<dbReference type="SUPFAM" id="SSF51735">
    <property type="entry name" value="NAD(P)-binding Rossmann-fold domains"/>
    <property type="match status" value="1"/>
</dbReference>
<evidence type="ECO:0000256" key="2">
    <source>
        <dbReference type="ARBA" id="ARBA00023002"/>
    </source>
</evidence>
<dbReference type="PANTHER" id="PTHR24321">
    <property type="entry name" value="DEHYDROGENASES, SHORT CHAIN"/>
    <property type="match status" value="1"/>
</dbReference>
<reference evidence="3 4" key="1">
    <citation type="journal article" date="2012" name="Science">
        <title>The Paleozoic origin of enzymatic lignin decomposition reconstructed from 31 fungal genomes.</title>
        <authorList>
            <person name="Floudas D."/>
            <person name="Binder M."/>
            <person name="Riley R."/>
            <person name="Barry K."/>
            <person name="Blanchette R.A."/>
            <person name="Henrissat B."/>
            <person name="Martinez A.T."/>
            <person name="Otillar R."/>
            <person name="Spatafora J.W."/>
            <person name="Yadav J.S."/>
            <person name="Aerts A."/>
            <person name="Benoit I."/>
            <person name="Boyd A."/>
            <person name="Carlson A."/>
            <person name="Copeland A."/>
            <person name="Coutinho P.M."/>
            <person name="de Vries R.P."/>
            <person name="Ferreira P."/>
            <person name="Findley K."/>
            <person name="Foster B."/>
            <person name="Gaskell J."/>
            <person name="Glotzer D."/>
            <person name="Gorecki P."/>
            <person name="Heitman J."/>
            <person name="Hesse C."/>
            <person name="Hori C."/>
            <person name="Igarashi K."/>
            <person name="Jurgens J.A."/>
            <person name="Kallen N."/>
            <person name="Kersten P."/>
            <person name="Kohler A."/>
            <person name="Kuees U."/>
            <person name="Kumar T.K.A."/>
            <person name="Kuo A."/>
            <person name="LaButti K."/>
            <person name="Larrondo L.F."/>
            <person name="Lindquist E."/>
            <person name="Ling A."/>
            <person name="Lombard V."/>
            <person name="Lucas S."/>
            <person name="Lundell T."/>
            <person name="Martin R."/>
            <person name="McLaughlin D.J."/>
            <person name="Morgenstern I."/>
            <person name="Morin E."/>
            <person name="Murat C."/>
            <person name="Nagy L.G."/>
            <person name="Nolan M."/>
            <person name="Ohm R.A."/>
            <person name="Patyshakuliyeva A."/>
            <person name="Rokas A."/>
            <person name="Ruiz-Duenas F.J."/>
            <person name="Sabat G."/>
            <person name="Salamov A."/>
            <person name="Samejima M."/>
            <person name="Schmutz J."/>
            <person name="Slot J.C."/>
            <person name="St John F."/>
            <person name="Stenlid J."/>
            <person name="Sun H."/>
            <person name="Sun S."/>
            <person name="Syed K."/>
            <person name="Tsang A."/>
            <person name="Wiebenga A."/>
            <person name="Young D."/>
            <person name="Pisabarro A."/>
            <person name="Eastwood D.C."/>
            <person name="Martin F."/>
            <person name="Cullen D."/>
            <person name="Grigoriev I.V."/>
            <person name="Hibbett D.S."/>
        </authorList>
    </citation>
    <scope>NUCLEOTIDE SEQUENCE [LARGE SCALE GENOMIC DNA]</scope>
    <source>
        <strain evidence="3 4">MD-104</strain>
    </source>
</reference>
<dbReference type="STRING" id="742152.A0A2H3K3I0"/>
<gene>
    <name evidence="3" type="ORF">WOLCODRAFT_18059</name>
</gene>
<dbReference type="AlphaFoldDB" id="A0A2H3K3I0"/>
<dbReference type="GO" id="GO:0016491">
    <property type="term" value="F:oxidoreductase activity"/>
    <property type="evidence" value="ECO:0007669"/>
    <property type="project" value="UniProtKB-KW"/>
</dbReference>
<dbReference type="OrthoDB" id="10253736at2759"/>
<dbReference type="Proteomes" id="UP000218811">
    <property type="component" value="Unassembled WGS sequence"/>
</dbReference>
<name>A0A2H3K3I0_WOLCO</name>
<protein>
    <submittedName>
        <fullName evidence="3">NAD(P)-binding protein</fullName>
    </submittedName>
</protein>
<dbReference type="InterPro" id="IPR002347">
    <property type="entry name" value="SDR_fam"/>
</dbReference>
<dbReference type="PRINTS" id="PR00081">
    <property type="entry name" value="GDHRDH"/>
</dbReference>
<dbReference type="Pfam" id="PF00106">
    <property type="entry name" value="adh_short"/>
    <property type="match status" value="1"/>
</dbReference>
<evidence type="ECO:0000313" key="4">
    <source>
        <dbReference type="Proteomes" id="UP000218811"/>
    </source>
</evidence>
<keyword evidence="4" id="KW-1185">Reference proteome</keyword>
<dbReference type="Gene3D" id="3.40.50.720">
    <property type="entry name" value="NAD(P)-binding Rossmann-like Domain"/>
    <property type="match status" value="2"/>
</dbReference>
<proteinExistence type="inferred from homology"/>
<dbReference type="CDD" id="cd05233">
    <property type="entry name" value="SDR_c"/>
    <property type="match status" value="1"/>
</dbReference>
<comment type="similarity">
    <text evidence="1">Belongs to the short-chain dehydrogenases/reductases (SDR) family.</text>
</comment>
<accession>A0A2H3K3I0</accession>
<evidence type="ECO:0000313" key="3">
    <source>
        <dbReference type="EMBL" id="PCH42967.1"/>
    </source>
</evidence>
<organism evidence="3 4">
    <name type="scientific">Wolfiporia cocos (strain MD-104)</name>
    <name type="common">Brown rot fungus</name>
    <dbReference type="NCBI Taxonomy" id="742152"/>
    <lineage>
        <taxon>Eukaryota</taxon>
        <taxon>Fungi</taxon>
        <taxon>Dikarya</taxon>
        <taxon>Basidiomycota</taxon>
        <taxon>Agaricomycotina</taxon>
        <taxon>Agaricomycetes</taxon>
        <taxon>Polyporales</taxon>
        <taxon>Phaeolaceae</taxon>
        <taxon>Wolfiporia</taxon>
    </lineage>
</organism>